<feature type="signal peptide" evidence="1">
    <location>
        <begin position="1"/>
        <end position="15"/>
    </location>
</feature>
<keyword evidence="1" id="KW-0732">Signal</keyword>
<name>A0AAV0VBC3_9STRA</name>
<evidence type="ECO:0000313" key="2">
    <source>
        <dbReference type="EMBL" id="CAI5746459.1"/>
    </source>
</evidence>
<protein>
    <recommendedName>
        <fullName evidence="4">Crinkler (CRN) family protein</fullName>
    </recommendedName>
</protein>
<proteinExistence type="predicted"/>
<accession>A0AAV0VBC3</accession>
<organism evidence="2 3">
    <name type="scientific">Peronospora destructor</name>
    <dbReference type="NCBI Taxonomy" id="86335"/>
    <lineage>
        <taxon>Eukaryota</taxon>
        <taxon>Sar</taxon>
        <taxon>Stramenopiles</taxon>
        <taxon>Oomycota</taxon>
        <taxon>Peronosporomycetes</taxon>
        <taxon>Peronosporales</taxon>
        <taxon>Peronosporaceae</taxon>
        <taxon>Peronospora</taxon>
    </lineage>
</organism>
<dbReference type="AlphaFoldDB" id="A0AAV0VBC3"/>
<reference evidence="2" key="1">
    <citation type="submission" date="2022-12" db="EMBL/GenBank/DDBJ databases">
        <authorList>
            <person name="Webb A."/>
        </authorList>
    </citation>
    <scope>NUCLEOTIDE SEQUENCE</scope>
    <source>
        <strain evidence="2">Pd1</strain>
    </source>
</reference>
<dbReference type="Proteomes" id="UP001162029">
    <property type="component" value="Unassembled WGS sequence"/>
</dbReference>
<keyword evidence="3" id="KW-1185">Reference proteome</keyword>
<gene>
    <name evidence="2" type="ORF">PDE001_LOCUS11446</name>
</gene>
<evidence type="ECO:0000256" key="1">
    <source>
        <dbReference type="SAM" id="SignalP"/>
    </source>
</evidence>
<comment type="caution">
    <text evidence="2">The sequence shown here is derived from an EMBL/GenBank/DDBJ whole genome shotgun (WGS) entry which is preliminary data.</text>
</comment>
<evidence type="ECO:0000313" key="3">
    <source>
        <dbReference type="Proteomes" id="UP001162029"/>
    </source>
</evidence>
<dbReference type="EMBL" id="CANTFM010002577">
    <property type="protein sequence ID" value="CAI5746459.1"/>
    <property type="molecule type" value="Genomic_DNA"/>
</dbReference>
<sequence>MMAKLICAIVGGGSAFLVDIDAGQLVQFFLAKDDKGRGTWLTETEVKQAVRIRVTKEDVAAGIVPVHVLVKLPEPIVYAASLAAKGEIFWQMEDKKIVALVMDGWFRESSQLANTRSIMVGSPGIGKSTLLCMMAFHLVFKHKENVLVYRRLRKKGQVYCLFYLGYEDGKVMQFVVEGCEGQNAVNIYRELVRQ</sequence>
<evidence type="ECO:0008006" key="4">
    <source>
        <dbReference type="Google" id="ProtNLM"/>
    </source>
</evidence>
<feature type="chain" id="PRO_5043404359" description="Crinkler (CRN) family protein" evidence="1">
    <location>
        <begin position="16"/>
        <end position="194"/>
    </location>
</feature>